<keyword evidence="2" id="KW-0560">Oxidoreductase</keyword>
<evidence type="ECO:0000256" key="1">
    <source>
        <dbReference type="ARBA" id="ARBA00006484"/>
    </source>
</evidence>
<dbReference type="Gene3D" id="3.40.50.720">
    <property type="entry name" value="NAD(P)-binding Rossmann-like Domain"/>
    <property type="match status" value="1"/>
</dbReference>
<dbReference type="CDD" id="cd05233">
    <property type="entry name" value="SDR_c"/>
    <property type="match status" value="1"/>
</dbReference>
<evidence type="ECO:0008006" key="6">
    <source>
        <dbReference type="Google" id="ProtNLM"/>
    </source>
</evidence>
<sequence length="306" mass="32241">MADYQPPAPSVQQQDLKGKVAVVTGATKGIGRAIALDLATRGCSVLGTYATPQSAHNFDVLSRTIQDLYRKFGANQPESNQGTQAHSPSHAPVEATPKLKGVVADITSMVSVGEVLSGIEQEFNNKIDILVLNACHNTRPKLGQASESDIEKSLVGNLQWPFVLMENLVRQSVFNPNSRVVIISSDRVRVADPAPGAALFNATKAGLESLARAWAIELPLTFPGTTVNAVSVGLTDTPGLRAFPPAAVEALKAQRLPKVKVVPGGRMGYAEDVADVVGWLVSEKARWQTGSVVAANGGAEWVGGSS</sequence>
<dbReference type="AlphaFoldDB" id="A0A8K0R8A8"/>
<comment type="similarity">
    <text evidence="1">Belongs to the short-chain dehydrogenases/reductases (SDR) family.</text>
</comment>
<dbReference type="Pfam" id="PF00106">
    <property type="entry name" value="adh_short"/>
    <property type="match status" value="1"/>
</dbReference>
<protein>
    <recommendedName>
        <fullName evidence="6">NAD(P)-binding protein</fullName>
    </recommendedName>
</protein>
<dbReference type="Proteomes" id="UP000813461">
    <property type="component" value="Unassembled WGS sequence"/>
</dbReference>
<organism evidence="4 5">
    <name type="scientific">Paraphoma chrysanthemicola</name>
    <dbReference type="NCBI Taxonomy" id="798071"/>
    <lineage>
        <taxon>Eukaryota</taxon>
        <taxon>Fungi</taxon>
        <taxon>Dikarya</taxon>
        <taxon>Ascomycota</taxon>
        <taxon>Pezizomycotina</taxon>
        <taxon>Dothideomycetes</taxon>
        <taxon>Pleosporomycetidae</taxon>
        <taxon>Pleosporales</taxon>
        <taxon>Pleosporineae</taxon>
        <taxon>Phaeosphaeriaceae</taxon>
        <taxon>Paraphoma</taxon>
    </lineage>
</organism>
<feature type="compositionally biased region" description="Polar residues" evidence="3">
    <location>
        <begin position="76"/>
        <end position="87"/>
    </location>
</feature>
<gene>
    <name evidence="4" type="ORF">FB567DRAFT_321349</name>
</gene>
<dbReference type="OrthoDB" id="47007at2759"/>
<evidence type="ECO:0000256" key="2">
    <source>
        <dbReference type="ARBA" id="ARBA00023002"/>
    </source>
</evidence>
<comment type="caution">
    <text evidence="4">The sequence shown here is derived from an EMBL/GenBank/DDBJ whole genome shotgun (WGS) entry which is preliminary data.</text>
</comment>
<dbReference type="InterPro" id="IPR002347">
    <property type="entry name" value="SDR_fam"/>
</dbReference>
<dbReference type="PANTHER" id="PTHR43639:SF1">
    <property type="entry name" value="SHORT-CHAIN DEHYDROGENASE_REDUCTASE FAMILY PROTEIN"/>
    <property type="match status" value="1"/>
</dbReference>
<evidence type="ECO:0000313" key="5">
    <source>
        <dbReference type="Proteomes" id="UP000813461"/>
    </source>
</evidence>
<evidence type="ECO:0000256" key="3">
    <source>
        <dbReference type="SAM" id="MobiDB-lite"/>
    </source>
</evidence>
<accession>A0A8K0R8A8</accession>
<proteinExistence type="inferred from homology"/>
<reference evidence="4" key="1">
    <citation type="journal article" date="2021" name="Nat. Commun.">
        <title>Genetic determinants of endophytism in the Arabidopsis root mycobiome.</title>
        <authorList>
            <person name="Mesny F."/>
            <person name="Miyauchi S."/>
            <person name="Thiergart T."/>
            <person name="Pickel B."/>
            <person name="Atanasova L."/>
            <person name="Karlsson M."/>
            <person name="Huettel B."/>
            <person name="Barry K.W."/>
            <person name="Haridas S."/>
            <person name="Chen C."/>
            <person name="Bauer D."/>
            <person name="Andreopoulos W."/>
            <person name="Pangilinan J."/>
            <person name="LaButti K."/>
            <person name="Riley R."/>
            <person name="Lipzen A."/>
            <person name="Clum A."/>
            <person name="Drula E."/>
            <person name="Henrissat B."/>
            <person name="Kohler A."/>
            <person name="Grigoriev I.V."/>
            <person name="Martin F.M."/>
            <person name="Hacquard S."/>
        </authorList>
    </citation>
    <scope>NUCLEOTIDE SEQUENCE</scope>
    <source>
        <strain evidence="4">MPI-SDFR-AT-0120</strain>
    </source>
</reference>
<dbReference type="Pfam" id="PF13561">
    <property type="entry name" value="adh_short_C2"/>
    <property type="match status" value="1"/>
</dbReference>
<evidence type="ECO:0000313" key="4">
    <source>
        <dbReference type="EMBL" id="KAH7088940.1"/>
    </source>
</evidence>
<dbReference type="SUPFAM" id="SSF51735">
    <property type="entry name" value="NAD(P)-binding Rossmann-fold domains"/>
    <property type="match status" value="1"/>
</dbReference>
<dbReference type="EMBL" id="JAGMVJ010000007">
    <property type="protein sequence ID" value="KAH7088940.1"/>
    <property type="molecule type" value="Genomic_DNA"/>
</dbReference>
<keyword evidence="5" id="KW-1185">Reference proteome</keyword>
<name>A0A8K0R8A8_9PLEO</name>
<dbReference type="InterPro" id="IPR036291">
    <property type="entry name" value="NAD(P)-bd_dom_sf"/>
</dbReference>
<dbReference type="PANTHER" id="PTHR43639">
    <property type="entry name" value="OXIDOREDUCTASE, SHORT-CHAIN DEHYDROGENASE/REDUCTASE FAMILY (AFU_ORTHOLOGUE AFUA_5G02870)"/>
    <property type="match status" value="1"/>
</dbReference>
<feature type="region of interest" description="Disordered" evidence="3">
    <location>
        <begin position="74"/>
        <end position="93"/>
    </location>
</feature>
<dbReference type="PRINTS" id="PR00081">
    <property type="entry name" value="GDHRDH"/>
</dbReference>
<dbReference type="GO" id="GO:0016491">
    <property type="term" value="F:oxidoreductase activity"/>
    <property type="evidence" value="ECO:0007669"/>
    <property type="project" value="UniProtKB-KW"/>
</dbReference>